<accession>A0ABX9MXX1</accession>
<reference evidence="2 3" key="1">
    <citation type="submission" date="2017-08" db="EMBL/GenBank/DDBJ databases">
        <title>Pusillimonas indicus sp. nov., a member of the family Alcaligenaceae isolated from surface seawater.</title>
        <authorList>
            <person name="Li J."/>
        </authorList>
    </citation>
    <scope>NUCLEOTIDE SEQUENCE [LARGE SCALE GENOMIC DNA]</scope>
    <source>
        <strain evidence="2 3">17-4A</strain>
    </source>
</reference>
<feature type="transmembrane region" description="Helical" evidence="1">
    <location>
        <begin position="22"/>
        <end position="41"/>
    </location>
</feature>
<proteinExistence type="predicted"/>
<keyword evidence="1" id="KW-0472">Membrane</keyword>
<organism evidence="2 3">
    <name type="scientific">Neopusillimonas maritima</name>
    <dbReference type="NCBI Taxonomy" id="2026239"/>
    <lineage>
        <taxon>Bacteria</taxon>
        <taxon>Pseudomonadati</taxon>
        <taxon>Pseudomonadota</taxon>
        <taxon>Betaproteobacteria</taxon>
        <taxon>Burkholderiales</taxon>
        <taxon>Alcaligenaceae</taxon>
        <taxon>Neopusillimonas</taxon>
    </lineage>
</organism>
<sequence length="164" mass="17841">MCGYGFYGDYFIWVVQVLVKRIGMVVVAVLMATLGGCILPIESYTQPIAEGDILPNGTAGEVRANPKRNATPVELEAIQSAVRTNPLLSNDQVVSNVRVEAVSKPVVGFCGRLEEGTAELADATPVVTGALRTVEGQLLAYDLRYGEQAQLRCNYMQFWPDSEE</sequence>
<dbReference type="EMBL" id="NQOU01000002">
    <property type="protein sequence ID" value="RII83378.1"/>
    <property type="molecule type" value="Genomic_DNA"/>
</dbReference>
<comment type="caution">
    <text evidence="2">The sequence shown here is derived from an EMBL/GenBank/DDBJ whole genome shotgun (WGS) entry which is preliminary data.</text>
</comment>
<protein>
    <submittedName>
        <fullName evidence="2">Uncharacterized protein</fullName>
    </submittedName>
</protein>
<keyword evidence="1" id="KW-0812">Transmembrane</keyword>
<dbReference type="Proteomes" id="UP000266483">
    <property type="component" value="Unassembled WGS sequence"/>
</dbReference>
<evidence type="ECO:0000256" key="1">
    <source>
        <dbReference type="SAM" id="Phobius"/>
    </source>
</evidence>
<evidence type="ECO:0000313" key="2">
    <source>
        <dbReference type="EMBL" id="RII83378.1"/>
    </source>
</evidence>
<gene>
    <name evidence="2" type="ORF">CJO09_07210</name>
</gene>
<keyword evidence="3" id="KW-1185">Reference proteome</keyword>
<name>A0ABX9MXX1_9BURK</name>
<evidence type="ECO:0000313" key="3">
    <source>
        <dbReference type="Proteomes" id="UP000266483"/>
    </source>
</evidence>
<keyword evidence="1" id="KW-1133">Transmembrane helix</keyword>